<feature type="compositionally biased region" description="Basic and acidic residues" evidence="1">
    <location>
        <begin position="320"/>
        <end position="330"/>
    </location>
</feature>
<dbReference type="Gene3D" id="1.10.238.10">
    <property type="entry name" value="EF-hand"/>
    <property type="match status" value="1"/>
</dbReference>
<dbReference type="SUPFAM" id="SSF47473">
    <property type="entry name" value="EF-hand"/>
    <property type="match status" value="1"/>
</dbReference>
<feature type="compositionally biased region" description="Low complexity" evidence="1">
    <location>
        <begin position="154"/>
        <end position="165"/>
    </location>
</feature>
<evidence type="ECO:0008006" key="4">
    <source>
        <dbReference type="Google" id="ProtNLM"/>
    </source>
</evidence>
<sequence length="411" mass="46217">MNFQEEHLLSWRNRLGVTMRGKMQALTERPRPDPCNNSQYRVDYDLFRQLFPRLLPWPCSDIFIIRLFRLFDVSDCGLLTFRDISLSLSILLKGDALDKLTLFYKCHLPPAFTLSDLDEIMSPDTEMQGKGDEPEVALEAAEMCEPDLITKGTAAAAGTSSSDADNSTEMRPRSSTTNSLVVIDKTSEAASSLIDIIATRSAHGSEPSEEQSGVELADEASQEYSLVDESIEKLKNLRTSIAENAPVSQRMEMRSLPVLNQTQFIQLWKTFYNLLNEKDTDQQLFHSLAVSGTLLLQLGEAHRELQAKLESQIADAIKENDEETLKKEADGQSEFSSEDEAEDVLTAQCRRIGQISNSMSDNEWRINLEQIVATVMSDEPLAAFFEKKYSLSAIIARFQKTRFRSKSQSSS</sequence>
<comment type="caution">
    <text evidence="2">The sequence shown here is derived from an EMBL/GenBank/DDBJ whole genome shotgun (WGS) entry which is preliminary data.</text>
</comment>
<proteinExistence type="predicted"/>
<evidence type="ECO:0000313" key="2">
    <source>
        <dbReference type="EMBL" id="PAV77887.1"/>
    </source>
</evidence>
<keyword evidence="3" id="KW-1185">Reference proteome</keyword>
<feature type="compositionally biased region" description="Polar residues" evidence="1">
    <location>
        <begin position="167"/>
        <end position="178"/>
    </location>
</feature>
<reference evidence="2 3" key="1">
    <citation type="journal article" date="2017" name="Curr. Biol.">
        <title>Genome architecture and evolution of a unichromosomal asexual nematode.</title>
        <authorList>
            <person name="Fradin H."/>
            <person name="Zegar C."/>
            <person name="Gutwein M."/>
            <person name="Lucas J."/>
            <person name="Kovtun M."/>
            <person name="Corcoran D."/>
            <person name="Baugh L.R."/>
            <person name="Kiontke K."/>
            <person name="Gunsalus K."/>
            <person name="Fitch D.H."/>
            <person name="Piano F."/>
        </authorList>
    </citation>
    <scope>NUCLEOTIDE SEQUENCE [LARGE SCALE GENOMIC DNA]</scope>
    <source>
        <strain evidence="2">PF1309</strain>
    </source>
</reference>
<dbReference type="Proteomes" id="UP000218231">
    <property type="component" value="Unassembled WGS sequence"/>
</dbReference>
<dbReference type="STRING" id="2018661.A0A2A2KVJ8"/>
<feature type="region of interest" description="Disordered" evidence="1">
    <location>
        <begin position="154"/>
        <end position="178"/>
    </location>
</feature>
<gene>
    <name evidence="2" type="ORF">WR25_05917</name>
</gene>
<feature type="region of interest" description="Disordered" evidence="1">
    <location>
        <begin position="200"/>
        <end position="220"/>
    </location>
</feature>
<protein>
    <recommendedName>
        <fullName evidence="4">EF-hand domain-containing protein</fullName>
    </recommendedName>
</protein>
<dbReference type="OrthoDB" id="17687at2759"/>
<feature type="region of interest" description="Disordered" evidence="1">
    <location>
        <begin position="320"/>
        <end position="341"/>
    </location>
</feature>
<dbReference type="InterPro" id="IPR011992">
    <property type="entry name" value="EF-hand-dom_pair"/>
</dbReference>
<evidence type="ECO:0000256" key="1">
    <source>
        <dbReference type="SAM" id="MobiDB-lite"/>
    </source>
</evidence>
<organism evidence="2 3">
    <name type="scientific">Diploscapter pachys</name>
    <dbReference type="NCBI Taxonomy" id="2018661"/>
    <lineage>
        <taxon>Eukaryota</taxon>
        <taxon>Metazoa</taxon>
        <taxon>Ecdysozoa</taxon>
        <taxon>Nematoda</taxon>
        <taxon>Chromadorea</taxon>
        <taxon>Rhabditida</taxon>
        <taxon>Rhabditina</taxon>
        <taxon>Rhabditomorpha</taxon>
        <taxon>Rhabditoidea</taxon>
        <taxon>Rhabditidae</taxon>
        <taxon>Diploscapter</taxon>
    </lineage>
</organism>
<evidence type="ECO:0000313" key="3">
    <source>
        <dbReference type="Proteomes" id="UP000218231"/>
    </source>
</evidence>
<dbReference type="EMBL" id="LIAE01007640">
    <property type="protein sequence ID" value="PAV77887.1"/>
    <property type="molecule type" value="Genomic_DNA"/>
</dbReference>
<accession>A0A2A2KVJ8</accession>
<name>A0A2A2KVJ8_9BILA</name>
<dbReference type="AlphaFoldDB" id="A0A2A2KVJ8"/>